<feature type="compositionally biased region" description="Basic and acidic residues" evidence="10">
    <location>
        <begin position="15"/>
        <end position="29"/>
    </location>
</feature>
<evidence type="ECO:0000259" key="11">
    <source>
        <dbReference type="PROSITE" id="PS50011"/>
    </source>
</evidence>
<dbReference type="InterPro" id="IPR031634">
    <property type="entry name" value="PknG_rubred"/>
</dbReference>
<dbReference type="Pfam" id="PF16919">
    <property type="entry name" value="PknG_rubred"/>
    <property type="match status" value="1"/>
</dbReference>
<dbReference type="InterPro" id="IPR000719">
    <property type="entry name" value="Prot_kinase_dom"/>
</dbReference>
<dbReference type="SMART" id="SM00220">
    <property type="entry name" value="S_TKc"/>
    <property type="match status" value="1"/>
</dbReference>
<dbReference type="Pfam" id="PF00069">
    <property type="entry name" value="Pkinase"/>
    <property type="match status" value="1"/>
</dbReference>
<evidence type="ECO:0000256" key="4">
    <source>
        <dbReference type="ARBA" id="ARBA00022679"/>
    </source>
</evidence>
<organism evidence="12 13">
    <name type="scientific">Antrihabitans cavernicola</name>
    <dbReference type="NCBI Taxonomy" id="2495913"/>
    <lineage>
        <taxon>Bacteria</taxon>
        <taxon>Bacillati</taxon>
        <taxon>Actinomycetota</taxon>
        <taxon>Actinomycetes</taxon>
        <taxon>Mycobacteriales</taxon>
        <taxon>Nocardiaceae</taxon>
        <taxon>Antrihabitans</taxon>
    </lineage>
</organism>
<keyword evidence="3" id="KW-0723">Serine/threonine-protein kinase</keyword>
<comment type="caution">
    <text evidence="12">The sequence shown here is derived from an EMBL/GenBank/DDBJ whole genome shotgun (WGS) entry which is preliminary data.</text>
</comment>
<feature type="domain" description="Protein kinase" evidence="11">
    <location>
        <begin position="147"/>
        <end position="413"/>
    </location>
</feature>
<keyword evidence="13" id="KW-1185">Reference proteome</keyword>
<dbReference type="EMBL" id="VLNY01000006">
    <property type="protein sequence ID" value="KAA0022113.1"/>
    <property type="molecule type" value="Genomic_DNA"/>
</dbReference>
<keyword evidence="6 12" id="KW-0418">Kinase</keyword>
<evidence type="ECO:0000256" key="1">
    <source>
        <dbReference type="ARBA" id="ARBA00012513"/>
    </source>
</evidence>
<dbReference type="Gene3D" id="3.30.200.20">
    <property type="entry name" value="Phosphorylase Kinase, domain 1"/>
    <property type="match status" value="1"/>
</dbReference>
<dbReference type="FunFam" id="1.10.510.10:FF:000306">
    <property type="entry name" value="Serine/threonine protein kinase"/>
    <property type="match status" value="1"/>
</dbReference>
<dbReference type="InterPro" id="IPR011990">
    <property type="entry name" value="TPR-like_helical_dom_sf"/>
</dbReference>
<comment type="catalytic activity">
    <reaction evidence="8">
        <text>L-threonyl-[protein] + ATP = O-phospho-L-threonyl-[protein] + ADP + H(+)</text>
        <dbReference type="Rhea" id="RHEA:46608"/>
        <dbReference type="Rhea" id="RHEA-COMP:11060"/>
        <dbReference type="Rhea" id="RHEA-COMP:11605"/>
        <dbReference type="ChEBI" id="CHEBI:15378"/>
        <dbReference type="ChEBI" id="CHEBI:30013"/>
        <dbReference type="ChEBI" id="CHEBI:30616"/>
        <dbReference type="ChEBI" id="CHEBI:61977"/>
        <dbReference type="ChEBI" id="CHEBI:456216"/>
        <dbReference type="EC" id="2.7.11.1"/>
    </reaction>
</comment>
<evidence type="ECO:0000256" key="5">
    <source>
        <dbReference type="ARBA" id="ARBA00022741"/>
    </source>
</evidence>
<dbReference type="InterPro" id="IPR008271">
    <property type="entry name" value="Ser/Thr_kinase_AS"/>
</dbReference>
<dbReference type="OrthoDB" id="137117at2"/>
<dbReference type="PROSITE" id="PS50011">
    <property type="entry name" value="PROTEIN_KINASE_DOM"/>
    <property type="match status" value="1"/>
</dbReference>
<dbReference type="PANTHER" id="PTHR24363">
    <property type="entry name" value="SERINE/THREONINE PROTEIN KINASE"/>
    <property type="match status" value="1"/>
</dbReference>
<dbReference type="Pfam" id="PF16918">
    <property type="entry name" value="PknG_TPR"/>
    <property type="match status" value="1"/>
</dbReference>
<proteinExistence type="predicted"/>
<sequence>MAEAEDHEVGTQAALRDEVDTAGGFREELGTQATPQVYPEGTARSDPIGTARSSGRSTRTARSRPTVRRLGGGLVAVPTVTPVDPRTAVLTNPVVAEGKRFCWRCNKPVGRTTDDGPGEPAGTCPHCGAPYDFRPLLEPGEMVAGQYEVQGCIAHGGLGWIYLAIDRNVSDRWVVLKGLLHSGDAEAQAVAVAERQFLAEVAHPSIVKIFNFVDYPSADGTPMGYIVMEYVGGHSLKEALDSAKPQRIPVDVAIAYIIEILPALDYLHSTGLVYNDLKPDNIMVTEDQLKLIDLGAVAGIDSYGYLYGTQGFQAPEVSETGPTVASDIYTVGRTLAVLSLDMPMEHGRYVDGIPTAEQAPILAKYEFYHRLLLRATDTDPARRFGSAHEVSGQLAGVLRDILAQDSGEEHPWISTVFSPQRTSFGTDEFVGQTDACVDGIERSRNINALEVTQALPVPLVDPADPFAPLLAAAVHAEPRQTLDSIRHARSKMVTDPKAVGEGARPFNLEISLAEVKAHLDLGESSDAAHVLTKVEAVAGLSWRTDWYRGFQSMIDGDFEDAFARFDAVLDALPGEIAPKLALAAAAELILQQSNPTDPAQWRGCAERYYRTVWRTDHGVVSAAFGLARQLTARGDRDAAVEALDEVPPTSRHFNVARMTALMTPISSRSVHELDEACLDEAAMRVKALPSDEGRSLQMRTMVLATALAWVQEGNSAKSEHTTILGVPFTERGLRGGTEYGLRALARNAPGRRHRYALVDLANAIRPKSWL</sequence>
<evidence type="ECO:0000256" key="7">
    <source>
        <dbReference type="ARBA" id="ARBA00022840"/>
    </source>
</evidence>
<reference evidence="12 13" key="1">
    <citation type="submission" date="2019-07" db="EMBL/GenBank/DDBJ databases">
        <title>Rhodococcus cavernicolus sp. nov., isolated from a cave.</title>
        <authorList>
            <person name="Lee S.D."/>
        </authorList>
    </citation>
    <scope>NUCLEOTIDE SEQUENCE [LARGE SCALE GENOMIC DNA]</scope>
    <source>
        <strain evidence="12 13">C1-24</strain>
    </source>
</reference>
<evidence type="ECO:0000256" key="8">
    <source>
        <dbReference type="ARBA" id="ARBA00047899"/>
    </source>
</evidence>
<dbReference type="Proteomes" id="UP000322244">
    <property type="component" value="Unassembled WGS sequence"/>
</dbReference>
<protein>
    <recommendedName>
        <fullName evidence="2">Serine/threonine-protein kinase PknG</fullName>
        <ecNumber evidence="1">2.7.11.1</ecNumber>
    </recommendedName>
</protein>
<dbReference type="Gene3D" id="1.25.40.10">
    <property type="entry name" value="Tetratricopeptide repeat domain"/>
    <property type="match status" value="1"/>
</dbReference>
<evidence type="ECO:0000313" key="12">
    <source>
        <dbReference type="EMBL" id="KAA0022113.1"/>
    </source>
</evidence>
<keyword evidence="5" id="KW-0547">Nucleotide-binding</keyword>
<keyword evidence="7" id="KW-0067">ATP-binding</keyword>
<evidence type="ECO:0000256" key="10">
    <source>
        <dbReference type="SAM" id="MobiDB-lite"/>
    </source>
</evidence>
<evidence type="ECO:0000256" key="3">
    <source>
        <dbReference type="ARBA" id="ARBA00022527"/>
    </source>
</evidence>
<dbReference type="FunFam" id="3.30.200.20:FF:000205">
    <property type="entry name" value="Serine/threonine protein kinase"/>
    <property type="match status" value="1"/>
</dbReference>
<dbReference type="InterPro" id="IPR011009">
    <property type="entry name" value="Kinase-like_dom_sf"/>
</dbReference>
<accession>A0A5A7SBZ6</accession>
<dbReference type="PROSITE" id="PS00108">
    <property type="entry name" value="PROTEIN_KINASE_ST"/>
    <property type="match status" value="1"/>
</dbReference>
<dbReference type="SUPFAM" id="SSF48452">
    <property type="entry name" value="TPR-like"/>
    <property type="match status" value="1"/>
</dbReference>
<dbReference type="PANTHER" id="PTHR24363:SF0">
    <property type="entry name" value="SERINE_THREONINE KINASE LIKE DOMAIN CONTAINING 1"/>
    <property type="match status" value="1"/>
</dbReference>
<keyword evidence="4" id="KW-0808">Transferase</keyword>
<evidence type="ECO:0000313" key="13">
    <source>
        <dbReference type="Proteomes" id="UP000322244"/>
    </source>
</evidence>
<dbReference type="GO" id="GO:0005524">
    <property type="term" value="F:ATP binding"/>
    <property type="evidence" value="ECO:0007669"/>
    <property type="project" value="UniProtKB-KW"/>
</dbReference>
<comment type="catalytic activity">
    <reaction evidence="9">
        <text>L-seryl-[protein] + ATP = O-phospho-L-seryl-[protein] + ADP + H(+)</text>
        <dbReference type="Rhea" id="RHEA:17989"/>
        <dbReference type="Rhea" id="RHEA-COMP:9863"/>
        <dbReference type="Rhea" id="RHEA-COMP:11604"/>
        <dbReference type="ChEBI" id="CHEBI:15378"/>
        <dbReference type="ChEBI" id="CHEBI:29999"/>
        <dbReference type="ChEBI" id="CHEBI:30616"/>
        <dbReference type="ChEBI" id="CHEBI:83421"/>
        <dbReference type="ChEBI" id="CHEBI:456216"/>
        <dbReference type="EC" id="2.7.11.1"/>
    </reaction>
</comment>
<dbReference type="Gene3D" id="1.10.510.10">
    <property type="entry name" value="Transferase(Phosphotransferase) domain 1"/>
    <property type="match status" value="1"/>
</dbReference>
<gene>
    <name evidence="12" type="ORF">FOY51_13985</name>
</gene>
<dbReference type="InterPro" id="IPR031636">
    <property type="entry name" value="PknG_TPR"/>
</dbReference>
<dbReference type="RefSeq" id="WP_149430874.1">
    <property type="nucleotide sequence ID" value="NZ_VLNY01000006.1"/>
</dbReference>
<name>A0A5A7SBZ6_9NOCA</name>
<evidence type="ECO:0000256" key="2">
    <source>
        <dbReference type="ARBA" id="ARBA00014676"/>
    </source>
</evidence>
<dbReference type="EC" id="2.7.11.1" evidence="1"/>
<evidence type="ECO:0000256" key="6">
    <source>
        <dbReference type="ARBA" id="ARBA00022777"/>
    </source>
</evidence>
<dbReference type="AlphaFoldDB" id="A0A5A7SBZ6"/>
<evidence type="ECO:0000256" key="9">
    <source>
        <dbReference type="ARBA" id="ARBA00048679"/>
    </source>
</evidence>
<dbReference type="SUPFAM" id="SSF56112">
    <property type="entry name" value="Protein kinase-like (PK-like)"/>
    <property type="match status" value="1"/>
</dbReference>
<feature type="region of interest" description="Disordered" evidence="10">
    <location>
        <begin position="1"/>
        <end position="68"/>
    </location>
</feature>
<dbReference type="CDD" id="cd14014">
    <property type="entry name" value="STKc_PknB_like"/>
    <property type="match status" value="1"/>
</dbReference>
<feature type="compositionally biased region" description="Low complexity" evidence="10">
    <location>
        <begin position="49"/>
        <end position="58"/>
    </location>
</feature>
<dbReference type="GO" id="GO:0004674">
    <property type="term" value="F:protein serine/threonine kinase activity"/>
    <property type="evidence" value="ECO:0007669"/>
    <property type="project" value="UniProtKB-KW"/>
</dbReference>